<feature type="transmembrane region" description="Helical" evidence="7">
    <location>
        <begin position="173"/>
        <end position="191"/>
    </location>
</feature>
<evidence type="ECO:0000313" key="11">
    <source>
        <dbReference type="Proteomes" id="UP000293377"/>
    </source>
</evidence>
<proteinExistence type="predicted"/>
<dbReference type="InterPro" id="IPR025383">
    <property type="entry name" value="MrpA_C/MbhD"/>
</dbReference>
<dbReference type="AlphaFoldDB" id="A0A4Q6IAN9"/>
<feature type="transmembrane region" description="Helical" evidence="7">
    <location>
        <begin position="73"/>
        <end position="96"/>
    </location>
</feature>
<dbReference type="Pfam" id="PF13244">
    <property type="entry name" value="MbhD"/>
    <property type="match status" value="1"/>
</dbReference>
<evidence type="ECO:0000256" key="1">
    <source>
        <dbReference type="ARBA" id="ARBA00004651"/>
    </source>
</evidence>
<comment type="caution">
    <text evidence="10">The sequence shown here is derived from an EMBL/GenBank/DDBJ whole genome shotgun (WGS) entry which is preliminary data.</text>
</comment>
<dbReference type="Pfam" id="PF20501">
    <property type="entry name" value="MbhE"/>
    <property type="match status" value="1"/>
</dbReference>
<keyword evidence="5 7" id="KW-1133">Transmembrane helix</keyword>
<reference evidence="10 11" key="1">
    <citation type="submission" date="2018-06" db="EMBL/GenBank/DDBJ databases">
        <title>Complete Genome Sequence of Ehrlichia minasensis Isolated From Cattle.</title>
        <authorList>
            <person name="Aguiar D.M."/>
            <person name="Araujo J.P.A.Jr."/>
            <person name="Nakazato L."/>
            <person name="Bard E."/>
            <person name="Cabezas-Cruz A."/>
        </authorList>
    </citation>
    <scope>NUCLEOTIDE SEQUENCE [LARGE SCALE GENOMIC DNA]</scope>
    <source>
        <strain evidence="10 11">B11</strain>
    </source>
</reference>
<keyword evidence="3" id="KW-1003">Cell membrane</keyword>
<feature type="transmembrane region" description="Helical" evidence="7">
    <location>
        <begin position="108"/>
        <end position="125"/>
    </location>
</feature>
<evidence type="ECO:0000259" key="9">
    <source>
        <dbReference type="Pfam" id="PF20501"/>
    </source>
</evidence>
<feature type="domain" description="MrpA C-terminal/MbhE" evidence="9">
    <location>
        <begin position="138"/>
        <end position="190"/>
    </location>
</feature>
<comment type="subcellular location">
    <subcellularLocation>
        <location evidence="1">Cell membrane</location>
        <topology evidence="1">Multi-pass membrane protein</topology>
    </subcellularLocation>
</comment>
<accession>A0A4Q6IAN9</accession>
<dbReference type="STRING" id="1242993.ehr_00640"/>
<dbReference type="InterPro" id="IPR042106">
    <property type="entry name" value="Nuo/plastoQ_OxRdtase_6_NuoJ"/>
</dbReference>
<feature type="transmembrane region" description="Helical" evidence="7">
    <location>
        <begin position="50"/>
        <end position="67"/>
    </location>
</feature>
<dbReference type="InterPro" id="IPR050616">
    <property type="entry name" value="CPA3_Na-H_Antiporter_A"/>
</dbReference>
<dbReference type="InterPro" id="IPR046806">
    <property type="entry name" value="MrpA_C/MbhE"/>
</dbReference>
<organism evidence="10 11">
    <name type="scientific">Ehrlichia minasensis</name>
    <dbReference type="NCBI Taxonomy" id="1242993"/>
    <lineage>
        <taxon>Bacteria</taxon>
        <taxon>Pseudomonadati</taxon>
        <taxon>Pseudomonadota</taxon>
        <taxon>Alphaproteobacteria</taxon>
        <taxon>Rickettsiales</taxon>
        <taxon>Anaplasmataceae</taxon>
        <taxon>Ehrlichia</taxon>
    </lineage>
</organism>
<evidence type="ECO:0000313" key="10">
    <source>
        <dbReference type="EMBL" id="RZB13137.1"/>
    </source>
</evidence>
<keyword evidence="6 7" id="KW-0472">Membrane</keyword>
<dbReference type="Proteomes" id="UP000293377">
    <property type="component" value="Unassembled WGS sequence"/>
</dbReference>
<sequence>MHWQVLLIIKIKKGKIMLSDVNFIMNIVLSLFLVFVSSSLVFFRNLTVNVVLMCLFSFLMALLYLIMDAPDVAITEAAVGGGISTVLMLMALSLIGKNEGEVHFSLKIFPLIIALAMFISLMYVIPDLPVFGDADSFAKNHVASYYLKNTYYNIGIPNVVTAILASFRGYDTFGETVVIFTASLGISLLLAKDNDHV</sequence>
<evidence type="ECO:0000256" key="5">
    <source>
        <dbReference type="ARBA" id="ARBA00022989"/>
    </source>
</evidence>
<dbReference type="GO" id="GO:0005886">
    <property type="term" value="C:plasma membrane"/>
    <property type="evidence" value="ECO:0007669"/>
    <property type="project" value="UniProtKB-SubCell"/>
</dbReference>
<dbReference type="NCBIfam" id="NF009159">
    <property type="entry name" value="PRK12504.1"/>
    <property type="match status" value="1"/>
</dbReference>
<feature type="domain" description="MrpA C-terminal/MbhD" evidence="8">
    <location>
        <begin position="32"/>
        <end position="95"/>
    </location>
</feature>
<name>A0A4Q6IAN9_9RICK</name>
<evidence type="ECO:0000256" key="2">
    <source>
        <dbReference type="ARBA" id="ARBA00022448"/>
    </source>
</evidence>
<feature type="transmembrane region" description="Helical" evidence="7">
    <location>
        <begin position="23"/>
        <end position="43"/>
    </location>
</feature>
<dbReference type="Gene3D" id="1.20.120.1200">
    <property type="entry name" value="NADH-ubiquinone/plastoquinone oxidoreductase chain 6, subunit NuoJ"/>
    <property type="match status" value="1"/>
</dbReference>
<evidence type="ECO:0000256" key="7">
    <source>
        <dbReference type="SAM" id="Phobius"/>
    </source>
</evidence>
<evidence type="ECO:0000256" key="6">
    <source>
        <dbReference type="ARBA" id="ARBA00023136"/>
    </source>
</evidence>
<evidence type="ECO:0000256" key="4">
    <source>
        <dbReference type="ARBA" id="ARBA00022692"/>
    </source>
</evidence>
<keyword evidence="4 7" id="KW-0812">Transmembrane</keyword>
<dbReference type="PANTHER" id="PTHR43373:SF1">
    <property type="entry name" value="NA(+)_H(+) ANTIPORTER SUBUNIT A"/>
    <property type="match status" value="1"/>
</dbReference>
<dbReference type="EMBL" id="QOHL01000001">
    <property type="protein sequence ID" value="RZB13137.1"/>
    <property type="molecule type" value="Genomic_DNA"/>
</dbReference>
<dbReference type="PANTHER" id="PTHR43373">
    <property type="entry name" value="NA(+)/H(+) ANTIPORTER SUBUNIT"/>
    <property type="match status" value="1"/>
</dbReference>
<dbReference type="OrthoDB" id="2085045at2"/>
<evidence type="ECO:0000259" key="8">
    <source>
        <dbReference type="Pfam" id="PF13244"/>
    </source>
</evidence>
<protein>
    <submittedName>
        <fullName evidence="10">DUF4040 domain-containing protein</fullName>
    </submittedName>
</protein>
<keyword evidence="2" id="KW-0813">Transport</keyword>
<gene>
    <name evidence="10" type="ORF">DRF75_00290</name>
</gene>
<evidence type="ECO:0000256" key="3">
    <source>
        <dbReference type="ARBA" id="ARBA00022475"/>
    </source>
</evidence>
<keyword evidence="11" id="KW-1185">Reference proteome</keyword>